<protein>
    <submittedName>
        <fullName evidence="1">Uncharacterized protein</fullName>
    </submittedName>
</protein>
<comment type="caution">
    <text evidence="1">The sequence shown here is derived from an EMBL/GenBank/DDBJ whole genome shotgun (WGS) entry which is preliminary data.</text>
</comment>
<gene>
    <name evidence="1" type="ORF">A3J93_02555</name>
</gene>
<dbReference type="Gene3D" id="1.10.10.10">
    <property type="entry name" value="Winged helix-like DNA-binding domain superfamily/Winged helix DNA-binding domain"/>
    <property type="match status" value="1"/>
</dbReference>
<evidence type="ECO:0000313" key="2">
    <source>
        <dbReference type="Proteomes" id="UP000177907"/>
    </source>
</evidence>
<dbReference type="InterPro" id="IPR036388">
    <property type="entry name" value="WH-like_DNA-bd_sf"/>
</dbReference>
<reference evidence="1 2" key="1">
    <citation type="journal article" date="2016" name="Nat. Commun.">
        <title>Thousands of microbial genomes shed light on interconnected biogeochemical processes in an aquifer system.</title>
        <authorList>
            <person name="Anantharaman K."/>
            <person name="Brown C.T."/>
            <person name="Hug L.A."/>
            <person name="Sharon I."/>
            <person name="Castelle C.J."/>
            <person name="Probst A.J."/>
            <person name="Thomas B.C."/>
            <person name="Singh A."/>
            <person name="Wilkins M.J."/>
            <person name="Karaoz U."/>
            <person name="Brodie E.L."/>
            <person name="Williams K.H."/>
            <person name="Hubbard S.S."/>
            <person name="Banfield J.F."/>
        </authorList>
    </citation>
    <scope>NUCLEOTIDE SEQUENCE [LARGE SCALE GENOMIC DNA]</scope>
</reference>
<evidence type="ECO:0000313" key="1">
    <source>
        <dbReference type="EMBL" id="OGH88029.1"/>
    </source>
</evidence>
<dbReference type="InterPro" id="IPR036390">
    <property type="entry name" value="WH_DNA-bd_sf"/>
</dbReference>
<accession>A0A1F6NVT2</accession>
<dbReference type="SUPFAM" id="SSF46785">
    <property type="entry name" value="Winged helix' DNA-binding domain"/>
    <property type="match status" value="1"/>
</dbReference>
<name>A0A1F6NVT2_9BACT</name>
<dbReference type="Pfam" id="PF13412">
    <property type="entry name" value="HTH_24"/>
    <property type="match status" value="1"/>
</dbReference>
<dbReference type="STRING" id="1798704.A3J93_02555"/>
<sequence>MYSDTKQQILNIIKENNGTSPHSLITTLNKNASGIFRHLKKLIETSQITKVGKPPKVVYYYSANKNNMNENQTAGDKILNWATTGNTTTVQPNWTCQTRDVFQARHDRLLNELKKKFSENVAFTVAAITGEIGNNSFDHNLGNWRDVMGVVFEINLEKREIILADRGQGILASIRRVRPQTTDDADALQVAFTEVISGRFPEQRGNGLKYVAKNIKANNFSLKFYSGNSSCEIIDNQMTIKKTNQLTPGTLAIINF</sequence>
<dbReference type="Proteomes" id="UP000177907">
    <property type="component" value="Unassembled WGS sequence"/>
</dbReference>
<dbReference type="AlphaFoldDB" id="A0A1F6NVT2"/>
<organism evidence="1 2">
    <name type="scientific">Candidatus Magasanikbacteria bacterium RIFOXYC2_FULL_42_28</name>
    <dbReference type="NCBI Taxonomy" id="1798704"/>
    <lineage>
        <taxon>Bacteria</taxon>
        <taxon>Candidatus Magasanikiibacteriota</taxon>
    </lineage>
</organism>
<proteinExistence type="predicted"/>
<dbReference type="EMBL" id="MFQZ01000008">
    <property type="protein sequence ID" value="OGH88029.1"/>
    <property type="molecule type" value="Genomic_DNA"/>
</dbReference>